<evidence type="ECO:0000313" key="2">
    <source>
        <dbReference type="EMBL" id="API61443.1"/>
    </source>
</evidence>
<dbReference type="KEGG" id="sphj:BSL82_18555"/>
<geneLocation type="plasmid" evidence="3">
    <name>phsl3</name>
</geneLocation>
<accession>A0A1L4A0N8</accession>
<proteinExistence type="inferred from homology"/>
<name>A0A1L4A0N8_9SPHN</name>
<reference evidence="2 3" key="1">
    <citation type="submission" date="2016-11" db="EMBL/GenBank/DDBJ databases">
        <title>Complete Genome Sequence of alachlor-degrading Sphingomonas sp. strain JJ-A5.</title>
        <authorList>
            <person name="Lee H."/>
            <person name="Ka J.-O."/>
        </authorList>
    </citation>
    <scope>NUCLEOTIDE SEQUENCE [LARGE SCALE GENOMIC DNA]</scope>
    <source>
        <strain evidence="2 3">JJ-A5</strain>
        <plasmid evidence="3">phsl3</plasmid>
    </source>
</reference>
<dbReference type="Pfam" id="PF03230">
    <property type="entry name" value="Antirestrict"/>
    <property type="match status" value="1"/>
</dbReference>
<comment type="similarity">
    <text evidence="1">Belongs to the antirestriction protein family.</text>
</comment>
<organism evidence="2 3">
    <name type="scientific">Tardibacter chloracetimidivorans</name>
    <dbReference type="NCBI Taxonomy" id="1921510"/>
    <lineage>
        <taxon>Bacteria</taxon>
        <taxon>Pseudomonadati</taxon>
        <taxon>Pseudomonadota</taxon>
        <taxon>Alphaproteobacteria</taxon>
        <taxon>Sphingomonadales</taxon>
        <taxon>Sphingomonadaceae</taxon>
        <taxon>Tardibacter</taxon>
    </lineage>
</organism>
<dbReference type="InterPro" id="IPR004914">
    <property type="entry name" value="Antirestrict"/>
</dbReference>
<keyword evidence="3" id="KW-1185">Reference proteome</keyword>
<dbReference type="Gene3D" id="3.30.70.3580">
    <property type="entry name" value="Antirestriction protein"/>
    <property type="match status" value="1"/>
</dbReference>
<dbReference type="EMBL" id="CP018224">
    <property type="protein sequence ID" value="API61443.1"/>
    <property type="molecule type" value="Genomic_DNA"/>
</dbReference>
<dbReference type="Proteomes" id="UP000182063">
    <property type="component" value="Plasmid pHSL3"/>
</dbReference>
<dbReference type="OrthoDB" id="1164967at2"/>
<dbReference type="AlphaFoldDB" id="A0A1L4A0N8"/>
<dbReference type="InterPro" id="IPR042297">
    <property type="entry name" value="Antirestriction_sf"/>
</dbReference>
<dbReference type="RefSeq" id="WP_006954205.1">
    <property type="nucleotide sequence ID" value="NZ_CP018224.1"/>
</dbReference>
<evidence type="ECO:0000256" key="1">
    <source>
        <dbReference type="ARBA" id="ARBA00008618"/>
    </source>
</evidence>
<keyword evidence="2" id="KW-0614">Plasmid</keyword>
<sequence>MSNRERIAAVLVGEEDRIMCLPRLFGLARMIEVEAVTYGYMSKLSADYTGAYWHFYTLSNGGFYMAPGDQPQYRLEWDGNGFSGDVSADAAGLIATLFMLGHMHEKYGEDQFAQLYAWASAYAAQHSEAGPIGAALD</sequence>
<evidence type="ECO:0000313" key="3">
    <source>
        <dbReference type="Proteomes" id="UP000182063"/>
    </source>
</evidence>
<protein>
    <submittedName>
        <fullName evidence="2">Antirestriction protein</fullName>
    </submittedName>
</protein>
<gene>
    <name evidence="2" type="ORF">BSL82_18555</name>
</gene>